<comment type="caution">
    <text evidence="1">The sequence shown here is derived from an EMBL/GenBank/DDBJ whole genome shotgun (WGS) entry which is preliminary data.</text>
</comment>
<keyword evidence="2" id="KW-1185">Reference proteome</keyword>
<evidence type="ECO:0000313" key="2">
    <source>
        <dbReference type="Proteomes" id="UP001139157"/>
    </source>
</evidence>
<dbReference type="RefSeq" id="WP_251914574.1">
    <property type="nucleotide sequence ID" value="NZ_JAMRXG010000009.1"/>
</dbReference>
<dbReference type="EMBL" id="JAMRXG010000009">
    <property type="protein sequence ID" value="MCM6776275.1"/>
    <property type="molecule type" value="Genomic_DNA"/>
</dbReference>
<accession>A0A9X2IZP5</accession>
<reference evidence="1" key="1">
    <citation type="submission" date="2022-06" db="EMBL/GenBank/DDBJ databases">
        <title>Novel species in genus nocardia.</title>
        <authorList>
            <person name="Li F."/>
        </authorList>
    </citation>
    <scope>NUCLEOTIDE SEQUENCE</scope>
    <source>
        <strain evidence="1">CDC141</strain>
    </source>
</reference>
<dbReference type="Proteomes" id="UP001139157">
    <property type="component" value="Unassembled WGS sequence"/>
</dbReference>
<name>A0A9X2IZP5_9NOCA</name>
<sequence length="71" mass="7998">MTTNLPAMHYIITFSWPGNTATCEGIAHEMRTRQEAYRLISEGARKQLNVPSNAAISFFALEPNEIAREET</sequence>
<proteinExistence type="predicted"/>
<gene>
    <name evidence="1" type="ORF">NDR86_22575</name>
</gene>
<organism evidence="1 2">
    <name type="scientific">Nocardia pulmonis</name>
    <dbReference type="NCBI Taxonomy" id="2951408"/>
    <lineage>
        <taxon>Bacteria</taxon>
        <taxon>Bacillati</taxon>
        <taxon>Actinomycetota</taxon>
        <taxon>Actinomycetes</taxon>
        <taxon>Mycobacteriales</taxon>
        <taxon>Nocardiaceae</taxon>
        <taxon>Nocardia</taxon>
    </lineage>
</organism>
<evidence type="ECO:0000313" key="1">
    <source>
        <dbReference type="EMBL" id="MCM6776275.1"/>
    </source>
</evidence>
<dbReference type="AlphaFoldDB" id="A0A9X2IZP5"/>
<protein>
    <submittedName>
        <fullName evidence="1">Uncharacterized protein</fullName>
    </submittedName>
</protein>